<evidence type="ECO:0000256" key="2">
    <source>
        <dbReference type="ARBA" id="ARBA00022475"/>
    </source>
</evidence>
<keyword evidence="8" id="KW-1185">Reference proteome</keyword>
<dbReference type="EMBL" id="PISP01000001">
    <property type="protein sequence ID" value="PKD44198.1"/>
    <property type="molecule type" value="Genomic_DNA"/>
</dbReference>
<dbReference type="OrthoDB" id="1524892at2"/>
<evidence type="ECO:0000256" key="3">
    <source>
        <dbReference type="ARBA" id="ARBA00022692"/>
    </source>
</evidence>
<dbReference type="NCBIfam" id="TIGR02229">
    <property type="entry name" value="caa3_sub_IV"/>
    <property type="match status" value="1"/>
</dbReference>
<dbReference type="GO" id="GO:0005886">
    <property type="term" value="C:plasma membrane"/>
    <property type="evidence" value="ECO:0007669"/>
    <property type="project" value="UniProtKB-SubCell"/>
</dbReference>
<proteinExistence type="predicted"/>
<organism evidence="7 8">
    <name type="scientific">Rhodohalobacter barkolensis</name>
    <dbReference type="NCBI Taxonomy" id="2053187"/>
    <lineage>
        <taxon>Bacteria</taxon>
        <taxon>Pseudomonadati</taxon>
        <taxon>Balneolota</taxon>
        <taxon>Balneolia</taxon>
        <taxon>Balneolales</taxon>
        <taxon>Balneolaceae</taxon>
        <taxon>Rhodohalobacter</taxon>
    </lineage>
</organism>
<evidence type="ECO:0000256" key="4">
    <source>
        <dbReference type="ARBA" id="ARBA00022989"/>
    </source>
</evidence>
<keyword evidence="2" id="KW-1003">Cell membrane</keyword>
<evidence type="ECO:0000313" key="8">
    <source>
        <dbReference type="Proteomes" id="UP000233398"/>
    </source>
</evidence>
<dbReference type="InterPro" id="IPR005171">
    <property type="entry name" value="Cyt_c_oxidase_su4_prok"/>
</dbReference>
<dbReference type="Proteomes" id="UP000233398">
    <property type="component" value="Unassembled WGS sequence"/>
</dbReference>
<comment type="caution">
    <text evidence="7">The sequence shown here is derived from an EMBL/GenBank/DDBJ whole genome shotgun (WGS) entry which is preliminary data.</text>
</comment>
<feature type="transmembrane region" description="Helical" evidence="6">
    <location>
        <begin position="38"/>
        <end position="58"/>
    </location>
</feature>
<dbReference type="AlphaFoldDB" id="A0A2N0VJ73"/>
<feature type="transmembrane region" description="Helical" evidence="6">
    <location>
        <begin position="12"/>
        <end position="32"/>
    </location>
</feature>
<dbReference type="InterPro" id="IPR011743">
    <property type="entry name" value="Caa3_sub_IV"/>
</dbReference>
<sequence>MSGHHISSAKFLWGIAIALFFLTFVTVAVTWIEIPDPWNVVVAIGIAIVKALLVLLFFMNLYWDSKFNSLLFVFSIIFFLLLIGITLLDTLFRIDPIPSF</sequence>
<evidence type="ECO:0000256" key="1">
    <source>
        <dbReference type="ARBA" id="ARBA00004651"/>
    </source>
</evidence>
<feature type="transmembrane region" description="Helical" evidence="6">
    <location>
        <begin position="70"/>
        <end position="92"/>
    </location>
</feature>
<gene>
    <name evidence="7" type="ORF">CWD77_01645</name>
</gene>
<name>A0A2N0VJ73_9BACT</name>
<protein>
    <recommendedName>
        <fullName evidence="9">Oxidase</fullName>
    </recommendedName>
</protein>
<evidence type="ECO:0000313" key="7">
    <source>
        <dbReference type="EMBL" id="PKD44198.1"/>
    </source>
</evidence>
<evidence type="ECO:0000256" key="5">
    <source>
        <dbReference type="ARBA" id="ARBA00023136"/>
    </source>
</evidence>
<keyword evidence="3 6" id="KW-0812">Transmembrane</keyword>
<comment type="subcellular location">
    <subcellularLocation>
        <location evidence="1">Cell membrane</location>
        <topology evidence="1">Multi-pass membrane protein</topology>
    </subcellularLocation>
</comment>
<keyword evidence="5 6" id="KW-0472">Membrane</keyword>
<evidence type="ECO:0000256" key="6">
    <source>
        <dbReference type="SAM" id="Phobius"/>
    </source>
</evidence>
<reference evidence="7 8" key="1">
    <citation type="submission" date="2017-11" db="EMBL/GenBank/DDBJ databases">
        <title>Rhodohalobacter 15182 sp. nov., isolated from a salt lake.</title>
        <authorList>
            <person name="Han S."/>
        </authorList>
    </citation>
    <scope>NUCLEOTIDE SEQUENCE [LARGE SCALE GENOMIC DNA]</scope>
    <source>
        <strain evidence="7 8">15182</strain>
    </source>
</reference>
<keyword evidence="4 6" id="KW-1133">Transmembrane helix</keyword>
<dbReference type="RefSeq" id="WP_101071488.1">
    <property type="nucleotide sequence ID" value="NZ_PISP01000001.1"/>
</dbReference>
<dbReference type="Pfam" id="PF03626">
    <property type="entry name" value="COX4_pro"/>
    <property type="match status" value="1"/>
</dbReference>
<accession>A0A2N0VJ73</accession>
<evidence type="ECO:0008006" key="9">
    <source>
        <dbReference type="Google" id="ProtNLM"/>
    </source>
</evidence>